<comment type="similarity">
    <text evidence="3 11">Belongs to the ketopantoate reductase family.</text>
</comment>
<evidence type="ECO:0000256" key="8">
    <source>
        <dbReference type="ARBA" id="ARBA00023002"/>
    </source>
</evidence>
<evidence type="ECO:0000313" key="15">
    <source>
        <dbReference type="Proteomes" id="UP000215137"/>
    </source>
</evidence>
<dbReference type="GO" id="GO:0050661">
    <property type="term" value="F:NADP binding"/>
    <property type="evidence" value="ECO:0007669"/>
    <property type="project" value="TreeGrafter"/>
</dbReference>
<evidence type="ECO:0000256" key="3">
    <source>
        <dbReference type="ARBA" id="ARBA00007870"/>
    </source>
</evidence>
<dbReference type="InterPro" id="IPR008927">
    <property type="entry name" value="6-PGluconate_DH-like_C_sf"/>
</dbReference>
<evidence type="ECO:0000256" key="1">
    <source>
        <dbReference type="ARBA" id="ARBA00002919"/>
    </source>
</evidence>
<organism evidence="14 15">
    <name type="scientific">Cytobacillus kochii</name>
    <dbReference type="NCBI Taxonomy" id="859143"/>
    <lineage>
        <taxon>Bacteria</taxon>
        <taxon>Bacillati</taxon>
        <taxon>Bacillota</taxon>
        <taxon>Bacilli</taxon>
        <taxon>Bacillales</taxon>
        <taxon>Bacillaceae</taxon>
        <taxon>Cytobacillus</taxon>
    </lineage>
</organism>
<evidence type="ECO:0000256" key="2">
    <source>
        <dbReference type="ARBA" id="ARBA00004994"/>
    </source>
</evidence>
<dbReference type="InterPro" id="IPR003710">
    <property type="entry name" value="ApbA"/>
</dbReference>
<comment type="pathway">
    <text evidence="2 11">Cofactor biosynthesis; (R)-pantothenate biosynthesis; (R)-pantoate from 3-methyl-2-oxobutanoate: step 2/2.</text>
</comment>
<dbReference type="InterPro" id="IPR013752">
    <property type="entry name" value="KPA_reductase"/>
</dbReference>
<dbReference type="SUPFAM" id="SSF48179">
    <property type="entry name" value="6-phosphogluconate dehydrogenase C-terminal domain-like"/>
    <property type="match status" value="1"/>
</dbReference>
<dbReference type="UniPathway" id="UPA00028">
    <property type="reaction ID" value="UER00004"/>
</dbReference>
<evidence type="ECO:0000259" key="12">
    <source>
        <dbReference type="Pfam" id="PF02558"/>
    </source>
</evidence>
<dbReference type="Pfam" id="PF02558">
    <property type="entry name" value="ApbA"/>
    <property type="match status" value="1"/>
</dbReference>
<dbReference type="PANTHER" id="PTHR43765:SF2">
    <property type="entry name" value="2-DEHYDROPANTOATE 2-REDUCTASE"/>
    <property type="match status" value="1"/>
</dbReference>
<evidence type="ECO:0000256" key="6">
    <source>
        <dbReference type="ARBA" id="ARBA00022655"/>
    </source>
</evidence>
<keyword evidence="15" id="KW-1185">Reference proteome</keyword>
<comment type="catalytic activity">
    <reaction evidence="10 11">
        <text>(R)-pantoate + NADP(+) = 2-dehydropantoate + NADPH + H(+)</text>
        <dbReference type="Rhea" id="RHEA:16233"/>
        <dbReference type="ChEBI" id="CHEBI:11561"/>
        <dbReference type="ChEBI" id="CHEBI:15378"/>
        <dbReference type="ChEBI" id="CHEBI:15980"/>
        <dbReference type="ChEBI" id="CHEBI:57783"/>
        <dbReference type="ChEBI" id="CHEBI:58349"/>
        <dbReference type="EC" id="1.1.1.169"/>
    </reaction>
</comment>
<dbReference type="AlphaFoldDB" id="A0A248TI23"/>
<dbReference type="Proteomes" id="UP000215137">
    <property type="component" value="Chromosome"/>
</dbReference>
<dbReference type="GO" id="GO:0005737">
    <property type="term" value="C:cytoplasm"/>
    <property type="evidence" value="ECO:0007669"/>
    <property type="project" value="TreeGrafter"/>
</dbReference>
<keyword evidence="7 11" id="KW-0521">NADP</keyword>
<dbReference type="PANTHER" id="PTHR43765">
    <property type="entry name" value="2-DEHYDROPANTOATE 2-REDUCTASE-RELATED"/>
    <property type="match status" value="1"/>
</dbReference>
<protein>
    <recommendedName>
        <fullName evidence="5 11">2-dehydropantoate 2-reductase</fullName>
        <ecNumber evidence="4 11">1.1.1.169</ecNumber>
    </recommendedName>
    <alternativeName>
        <fullName evidence="9 11">Ketopantoate reductase</fullName>
    </alternativeName>
</protein>
<evidence type="ECO:0000256" key="10">
    <source>
        <dbReference type="ARBA" id="ARBA00048793"/>
    </source>
</evidence>
<dbReference type="InterPro" id="IPR050838">
    <property type="entry name" value="Ketopantoate_reductase"/>
</dbReference>
<dbReference type="OrthoDB" id="9793586at2"/>
<evidence type="ECO:0000256" key="11">
    <source>
        <dbReference type="RuleBase" id="RU362068"/>
    </source>
</evidence>
<dbReference type="SUPFAM" id="SSF51735">
    <property type="entry name" value="NAD(P)-binding Rossmann-fold domains"/>
    <property type="match status" value="1"/>
</dbReference>
<dbReference type="Gene3D" id="1.10.1040.10">
    <property type="entry name" value="N-(1-d-carboxylethyl)-l-norvaline Dehydrogenase, domain 2"/>
    <property type="match status" value="1"/>
</dbReference>
<dbReference type="Pfam" id="PF08546">
    <property type="entry name" value="ApbA_C"/>
    <property type="match status" value="1"/>
</dbReference>
<accession>A0A248TI23</accession>
<dbReference type="RefSeq" id="WP_095371433.1">
    <property type="nucleotide sequence ID" value="NZ_CP022983.1"/>
</dbReference>
<name>A0A248TI23_9BACI</name>
<dbReference type="GO" id="GO:0015940">
    <property type="term" value="P:pantothenate biosynthetic process"/>
    <property type="evidence" value="ECO:0007669"/>
    <property type="project" value="UniProtKB-UniPathway"/>
</dbReference>
<keyword evidence="6 11" id="KW-0566">Pantothenate biosynthesis</keyword>
<evidence type="ECO:0000256" key="9">
    <source>
        <dbReference type="ARBA" id="ARBA00032024"/>
    </source>
</evidence>
<evidence type="ECO:0000256" key="4">
    <source>
        <dbReference type="ARBA" id="ARBA00013014"/>
    </source>
</evidence>
<dbReference type="Gene3D" id="3.40.50.720">
    <property type="entry name" value="NAD(P)-binding Rossmann-like Domain"/>
    <property type="match status" value="1"/>
</dbReference>
<dbReference type="GO" id="GO:0008677">
    <property type="term" value="F:2-dehydropantoate 2-reductase activity"/>
    <property type="evidence" value="ECO:0007669"/>
    <property type="project" value="UniProtKB-EC"/>
</dbReference>
<feature type="domain" description="Ketopantoate reductase N-terminal" evidence="12">
    <location>
        <begin position="3"/>
        <end position="140"/>
    </location>
</feature>
<dbReference type="InterPro" id="IPR013332">
    <property type="entry name" value="KPR_N"/>
</dbReference>
<evidence type="ECO:0000313" key="14">
    <source>
        <dbReference type="EMBL" id="ASV67864.1"/>
    </source>
</evidence>
<evidence type="ECO:0000259" key="13">
    <source>
        <dbReference type="Pfam" id="PF08546"/>
    </source>
</evidence>
<dbReference type="NCBIfam" id="TIGR00745">
    <property type="entry name" value="apbA_panE"/>
    <property type="match status" value="1"/>
</dbReference>
<feature type="domain" description="Ketopantoate reductase C-terminal" evidence="13">
    <location>
        <begin position="180"/>
        <end position="321"/>
    </location>
</feature>
<dbReference type="InterPro" id="IPR036291">
    <property type="entry name" value="NAD(P)-bd_dom_sf"/>
</dbReference>
<comment type="function">
    <text evidence="1 11">Catalyzes the NADPH-dependent reduction of ketopantoate into pantoic acid.</text>
</comment>
<proteinExistence type="inferred from homology"/>
<dbReference type="EMBL" id="CP022983">
    <property type="protein sequence ID" value="ASV67864.1"/>
    <property type="molecule type" value="Genomic_DNA"/>
</dbReference>
<dbReference type="EC" id="1.1.1.169" evidence="4 11"/>
<dbReference type="InterPro" id="IPR013328">
    <property type="entry name" value="6PGD_dom2"/>
</dbReference>
<sequence>MRIAIMGTGSLGTIIGAHLSKGAHHVECIDVNTDHINALNSNGATVVGTVNLQASVKAITPHEMTGIYDLVLLLTKQVYNKSVLLQLQAHMNEASILLSLQNGVPEESLVESLGSSIIIGGSVEFGATWVKPGVSQLTSDKEAFSAHAFQIGELDGQITDRVNLVKTVLEDVGGTIVSNNLIGTKWSKLLVNVAMSGMSAALGCTYGDILNNEAAVTSAVMLADETLKVGYANNIQFSELAGVNVGIFSINEDKSNLPMVIQVAKQAFGPQALLKASMLQDLEKGLQTEVDYINGYISTKGNALQVSTPVNDLVTSMIKQAEETNQLPDFNENIKAFESLLNKEFAIH</sequence>
<evidence type="ECO:0000256" key="5">
    <source>
        <dbReference type="ARBA" id="ARBA00019465"/>
    </source>
</evidence>
<dbReference type="KEGG" id="bko:CKF48_11415"/>
<keyword evidence="8 11" id="KW-0560">Oxidoreductase</keyword>
<reference evidence="14 15" key="1">
    <citation type="submission" date="2017-08" db="EMBL/GenBank/DDBJ databases">
        <title>Complete Genome Sequence of Bacillus kochii Oregon-R-modENCODE STRAIN BDGP4, isolated from Drosophila melanogaster gut.</title>
        <authorList>
            <person name="Wan K.H."/>
            <person name="Yu C."/>
            <person name="Park S."/>
            <person name="Hammonds A.S."/>
            <person name="Booth B.W."/>
            <person name="Celniker S.E."/>
        </authorList>
    </citation>
    <scope>NUCLEOTIDE SEQUENCE [LARGE SCALE GENOMIC DNA]</scope>
    <source>
        <strain evidence="14 15">BDGP4</strain>
    </source>
</reference>
<gene>
    <name evidence="14" type="ORF">CKF48_11415</name>
</gene>
<evidence type="ECO:0000256" key="7">
    <source>
        <dbReference type="ARBA" id="ARBA00022857"/>
    </source>
</evidence>